<comment type="caution">
    <text evidence="3">The sequence shown here is derived from an EMBL/GenBank/DDBJ whole genome shotgun (WGS) entry which is preliminary data.</text>
</comment>
<evidence type="ECO:0000259" key="2">
    <source>
        <dbReference type="SMART" id="SM00478"/>
    </source>
</evidence>
<evidence type="ECO:0000313" key="4">
    <source>
        <dbReference type="Proteomes" id="UP001182556"/>
    </source>
</evidence>
<dbReference type="GO" id="GO:0000702">
    <property type="term" value="F:oxidized base lesion DNA N-glycosylase activity"/>
    <property type="evidence" value="ECO:0007669"/>
    <property type="project" value="UniProtKB-ARBA"/>
</dbReference>
<protein>
    <submittedName>
        <fullName evidence="3">Base excision DNA repair protein</fullName>
    </submittedName>
</protein>
<feature type="region of interest" description="Disordered" evidence="1">
    <location>
        <begin position="16"/>
        <end position="52"/>
    </location>
</feature>
<dbReference type="Pfam" id="PF00730">
    <property type="entry name" value="HhH-GPD"/>
    <property type="match status" value="1"/>
</dbReference>
<dbReference type="CDD" id="cd00056">
    <property type="entry name" value="ENDO3c"/>
    <property type="match status" value="1"/>
</dbReference>
<dbReference type="Gene3D" id="1.10.1670.10">
    <property type="entry name" value="Helix-hairpin-Helix base-excision DNA repair enzymes (C-terminal)"/>
    <property type="match status" value="1"/>
</dbReference>
<evidence type="ECO:0000256" key="1">
    <source>
        <dbReference type="SAM" id="MobiDB-lite"/>
    </source>
</evidence>
<feature type="domain" description="HhH-GPD" evidence="2">
    <location>
        <begin position="160"/>
        <end position="320"/>
    </location>
</feature>
<dbReference type="GO" id="GO:0006285">
    <property type="term" value="P:base-excision repair, AP site formation"/>
    <property type="evidence" value="ECO:0007669"/>
    <property type="project" value="UniProtKB-ARBA"/>
</dbReference>
<proteinExistence type="predicted"/>
<dbReference type="SUPFAM" id="SSF48150">
    <property type="entry name" value="DNA-glycosylase"/>
    <property type="match status" value="1"/>
</dbReference>
<dbReference type="InterPro" id="IPR011257">
    <property type="entry name" value="DNA_glycosylase"/>
</dbReference>
<gene>
    <name evidence="3" type="ORF">DB88DRAFT_497882</name>
</gene>
<dbReference type="Proteomes" id="UP001182556">
    <property type="component" value="Unassembled WGS sequence"/>
</dbReference>
<accession>A0AAD9FK80</accession>
<dbReference type="InterPro" id="IPR023170">
    <property type="entry name" value="HhH_base_excis_C"/>
</dbReference>
<dbReference type="PANTHER" id="PTHR47203:SF1">
    <property type="entry name" value="HYPOTHETICAL BASE EXCISION DNA REPAIR PROTEIN (EUROFUNG)"/>
    <property type="match status" value="1"/>
</dbReference>
<keyword evidence="4" id="KW-1185">Reference proteome</keyword>
<dbReference type="InterPro" id="IPR003265">
    <property type="entry name" value="HhH-GPD_domain"/>
</dbReference>
<dbReference type="PANTHER" id="PTHR47203">
    <property type="match status" value="1"/>
</dbReference>
<dbReference type="EMBL" id="JAODAN010000009">
    <property type="protein sequence ID" value="KAK1922330.1"/>
    <property type="molecule type" value="Genomic_DNA"/>
</dbReference>
<reference evidence="3" key="1">
    <citation type="submission" date="2023-02" db="EMBL/GenBank/DDBJ databases">
        <title>Identification and recombinant expression of a fungal hydrolase from Papiliotrema laurentii that hydrolyzes apple cutin and clears colloidal polyester polyurethane.</title>
        <authorList>
            <consortium name="DOE Joint Genome Institute"/>
            <person name="Roman V.A."/>
            <person name="Bojanowski C."/>
            <person name="Crable B.R."/>
            <person name="Wagner D.N."/>
            <person name="Hung C.S."/>
            <person name="Nadeau L.J."/>
            <person name="Schratz L."/>
            <person name="Haridas S."/>
            <person name="Pangilinan J."/>
            <person name="Lipzen A."/>
            <person name="Na H."/>
            <person name="Yan M."/>
            <person name="Ng V."/>
            <person name="Grigoriev I.V."/>
            <person name="Spatafora J.W."/>
            <person name="Barlow D."/>
            <person name="Biffinger J."/>
            <person name="Kelley-Loughnane N."/>
            <person name="Varaljay V.A."/>
            <person name="Crookes-Goodson W.J."/>
        </authorList>
    </citation>
    <scope>NUCLEOTIDE SEQUENCE</scope>
    <source>
        <strain evidence="3">5307AH</strain>
    </source>
</reference>
<evidence type="ECO:0000313" key="3">
    <source>
        <dbReference type="EMBL" id="KAK1922330.1"/>
    </source>
</evidence>
<name>A0AAD9FK80_PAPLA</name>
<organism evidence="3 4">
    <name type="scientific">Papiliotrema laurentii</name>
    <name type="common">Cryptococcus laurentii</name>
    <dbReference type="NCBI Taxonomy" id="5418"/>
    <lineage>
        <taxon>Eukaryota</taxon>
        <taxon>Fungi</taxon>
        <taxon>Dikarya</taxon>
        <taxon>Basidiomycota</taxon>
        <taxon>Agaricomycotina</taxon>
        <taxon>Tremellomycetes</taxon>
        <taxon>Tremellales</taxon>
        <taxon>Rhynchogastremaceae</taxon>
        <taxon>Papiliotrema</taxon>
    </lineage>
</organism>
<dbReference type="Gene3D" id="1.10.340.30">
    <property type="entry name" value="Hypothetical protein, domain 2"/>
    <property type="match status" value="1"/>
</dbReference>
<dbReference type="AlphaFoldDB" id="A0AAD9FK80"/>
<sequence>MVDLHSRSFHLDLASRIQTQQSSPRSMATRTRSASRTAAVASSASSRSSPKRIKVELEYPRSTKRIRRSTTPELKPIVKTEPNAANTLRDRKLKAHSNHTTDGPFPTFPHPTPVECERAHSILAALHGPRLRPAQVVASKDRAGCGDSPSVLDALVRTILSQNTSDTNSTRAKLSMDKVYGGSDRWDEIAAGGQAKLEEAIRCGGLSAVKSKVIIRILEQAKERYGAYTLDHLHKASTEDAMQELLGFDGVGPKTASCVLLFCLQRDDFAVDTHVHRITGLLGWRPKNANREQTYHHLNKRIPDEHKYGLHILLVTHGKRCDECKAGGRSAGKCDLRKAFKEGVKVEPKGEFEQEMLQGMDSPKVEAKEEVKEEMV</sequence>
<dbReference type="SMART" id="SM00478">
    <property type="entry name" value="ENDO3c"/>
    <property type="match status" value="1"/>
</dbReference>
<feature type="compositionally biased region" description="Low complexity" evidence="1">
    <location>
        <begin position="22"/>
        <end position="48"/>
    </location>
</feature>